<accession>A0AAD2HYM3</accession>
<keyword evidence="3" id="KW-1185">Reference proteome</keyword>
<evidence type="ECO:0000256" key="1">
    <source>
        <dbReference type="SAM" id="MobiDB-lite"/>
    </source>
</evidence>
<comment type="caution">
    <text evidence="2">The sequence shown here is derived from an EMBL/GenBank/DDBJ whole genome shotgun (WGS) entry which is preliminary data.</text>
</comment>
<feature type="non-terminal residue" evidence="2">
    <location>
        <position position="282"/>
    </location>
</feature>
<gene>
    <name evidence="2" type="ORF">MYCIT1_LOCUS34391</name>
</gene>
<protein>
    <submittedName>
        <fullName evidence="2">Uncharacterized protein</fullName>
    </submittedName>
</protein>
<evidence type="ECO:0000313" key="2">
    <source>
        <dbReference type="EMBL" id="CAK5282557.1"/>
    </source>
</evidence>
<feature type="region of interest" description="Disordered" evidence="1">
    <location>
        <begin position="238"/>
        <end position="258"/>
    </location>
</feature>
<reference evidence="2" key="1">
    <citation type="submission" date="2023-11" db="EMBL/GenBank/DDBJ databases">
        <authorList>
            <person name="De Vega J J."/>
            <person name="De Vega J J."/>
        </authorList>
    </citation>
    <scope>NUCLEOTIDE SEQUENCE</scope>
</reference>
<proteinExistence type="predicted"/>
<dbReference type="EMBL" id="CAVNYO010000455">
    <property type="protein sequence ID" value="CAK5282557.1"/>
    <property type="molecule type" value="Genomic_DNA"/>
</dbReference>
<organism evidence="2 3">
    <name type="scientific">Mycena citricolor</name>
    <dbReference type="NCBI Taxonomy" id="2018698"/>
    <lineage>
        <taxon>Eukaryota</taxon>
        <taxon>Fungi</taxon>
        <taxon>Dikarya</taxon>
        <taxon>Basidiomycota</taxon>
        <taxon>Agaricomycotina</taxon>
        <taxon>Agaricomycetes</taxon>
        <taxon>Agaricomycetidae</taxon>
        <taxon>Agaricales</taxon>
        <taxon>Marasmiineae</taxon>
        <taxon>Mycenaceae</taxon>
        <taxon>Mycena</taxon>
    </lineage>
</organism>
<evidence type="ECO:0000313" key="3">
    <source>
        <dbReference type="Proteomes" id="UP001295794"/>
    </source>
</evidence>
<dbReference type="AlphaFoldDB" id="A0AAD2HYM3"/>
<sequence length="282" mass="29664">LPAPVDGAETHSKAGNSAAYLPREMPSATFYCISYLTRCPAFFPLFFVFRLSLRAGWAAPVVSPRLIRTFWWFFEERFSAFTMPASCGNRGRSQAARISRKVLAVAAAMLVLVGGQSANAVKIGISSNDTSSDLATPDVRARDVLTPQMSVNTSSVPATCLETCTPIFETEKTCATNLTCLCTDPAAHSFALCIDCVVGTAPSTLAQSAGQGVISDLVARCAQDQRPVASQSLSLSVSLEPSGTGRPAATGSVSGSGRRLEGRWVSGVVLVSVLTGVVATCW</sequence>
<dbReference type="Proteomes" id="UP001295794">
    <property type="component" value="Unassembled WGS sequence"/>
</dbReference>
<name>A0AAD2HYM3_9AGAR</name>